<dbReference type="Proteomes" id="UP000186303">
    <property type="component" value="Chromosome 5"/>
</dbReference>
<dbReference type="AlphaFoldDB" id="A0A1M8A903"/>
<dbReference type="Gene3D" id="3.30.70.330">
    <property type="match status" value="1"/>
</dbReference>
<evidence type="ECO:0000313" key="2">
    <source>
        <dbReference type="EMBL" id="SHO78965.1"/>
    </source>
</evidence>
<organism evidence="2 3">
    <name type="scientific">Malassezia sympodialis (strain ATCC 42132)</name>
    <name type="common">Atopic eczema-associated yeast</name>
    <dbReference type="NCBI Taxonomy" id="1230383"/>
    <lineage>
        <taxon>Eukaryota</taxon>
        <taxon>Fungi</taxon>
        <taxon>Dikarya</taxon>
        <taxon>Basidiomycota</taxon>
        <taxon>Ustilaginomycotina</taxon>
        <taxon>Malasseziomycetes</taxon>
        <taxon>Malasseziales</taxon>
        <taxon>Malasseziaceae</taxon>
        <taxon>Malassezia</taxon>
    </lineage>
</organism>
<reference evidence="3" key="1">
    <citation type="journal article" date="2017" name="Nucleic Acids Res.">
        <title>Proteogenomics produces comprehensive and highly accurate protein-coding gene annotation in a complete genome assembly of Malassezia sympodialis.</title>
        <authorList>
            <person name="Zhu Y."/>
            <person name="Engstroem P.G."/>
            <person name="Tellgren-Roth C."/>
            <person name="Baudo C.D."/>
            <person name="Kennell J.C."/>
            <person name="Sun S."/>
            <person name="Billmyre R.B."/>
            <person name="Schroeder M.S."/>
            <person name="Andersson A."/>
            <person name="Holm T."/>
            <person name="Sigurgeirsson B."/>
            <person name="Wu G."/>
            <person name="Sankaranarayanan S.R."/>
            <person name="Siddharthan R."/>
            <person name="Sanyal K."/>
            <person name="Lundeberg J."/>
            <person name="Nystedt B."/>
            <person name="Boekhout T."/>
            <person name="Dawson T.L. Jr."/>
            <person name="Heitman J."/>
            <person name="Scheynius A."/>
            <person name="Lehtioe J."/>
        </authorList>
    </citation>
    <scope>NUCLEOTIDE SEQUENCE [LARGE SCALE GENOMIC DNA]</scope>
    <source>
        <strain evidence="3">ATCC 42132</strain>
    </source>
</reference>
<dbReference type="EMBL" id="LT671825">
    <property type="protein sequence ID" value="SHO78965.1"/>
    <property type="molecule type" value="Genomic_DNA"/>
</dbReference>
<dbReference type="OrthoDB" id="5418203at2759"/>
<accession>A0A1M8A903</accession>
<protein>
    <submittedName>
        <fullName evidence="2">Uncharacterized protein</fullName>
    </submittedName>
</protein>
<name>A0A1M8A903_MALS4</name>
<dbReference type="VEuPathDB" id="FungiDB:MSYG_3314"/>
<feature type="region of interest" description="Disordered" evidence="1">
    <location>
        <begin position="146"/>
        <end position="202"/>
    </location>
</feature>
<gene>
    <name evidence="2" type="ORF">MSYG_3314</name>
</gene>
<dbReference type="OMA" id="HTIFAPW"/>
<proteinExistence type="predicted"/>
<dbReference type="InterPro" id="IPR012677">
    <property type="entry name" value="Nucleotide-bd_a/b_plait_sf"/>
</dbReference>
<keyword evidence="3" id="KW-1185">Reference proteome</keyword>
<evidence type="ECO:0000313" key="3">
    <source>
        <dbReference type="Proteomes" id="UP000186303"/>
    </source>
</evidence>
<evidence type="ECO:0000256" key="1">
    <source>
        <dbReference type="SAM" id="MobiDB-lite"/>
    </source>
</evidence>
<sequence>MTSLTFPLPLVSPLATHVIELSGFSPALHTRDLHTIFAPWNNADNTVYRIKWLNDTTVYILFTDASLAKKAYLSLLSAPSPLLRTDYNGTPPQDLAAAPCARLTSTAYAAVRPFDGPEAAALLAQAGIATNSLSALLPPSTRVAAPQGEAARTHRRIVSSTAVPSRPAEWAPRGPKESQRTAGRRAVSGSGGARGGPASTCT</sequence>